<keyword evidence="3" id="KW-1185">Reference proteome</keyword>
<dbReference type="EMBL" id="JACOOL010000012">
    <property type="protein sequence ID" value="MBC5638067.1"/>
    <property type="molecule type" value="Genomic_DNA"/>
</dbReference>
<sequence length="367" mass="43378">MQQELYFYRFLEPVSKDLAHIAKQLENSIFTSPRVVLTHSRIFIEHILQKVIEIENLSQIRKGMLMEQVNLLDENGYLTDEIRDALHYVRMQGNQAAHDPRKFRYSEALLCWEAIYTIVKWFVEVYGSYDIEVPEYHDPSPRKQQTFDIQELVFKLDALEEKLAAAITNPQEEVEVVATLEKEMTEELPGDTTIRTISYKGQYLDIPYFLRDAFLLPQRFPKSETFLIRLGAEQHGRIMSELPNNIEGLARHVKRFSEKNEEQFFEELKLFIEEERIRRKIVLDRPGELFFFFKTDYIVVTEELSAIPLTDEYFTSIPNLLRQMHEDQIEKVGQIPMELLILAKYDRVGVGTVEKLFQQLKEMQTRK</sequence>
<dbReference type="RefSeq" id="WP_186870777.1">
    <property type="nucleotide sequence ID" value="NZ_JACOOL010000012.1"/>
</dbReference>
<comment type="caution">
    <text evidence="2">The sequence shown here is derived from an EMBL/GenBank/DDBJ whole genome shotgun (WGS) entry which is preliminary data.</text>
</comment>
<evidence type="ECO:0000313" key="2">
    <source>
        <dbReference type="EMBL" id="MBC5638067.1"/>
    </source>
</evidence>
<dbReference type="Proteomes" id="UP000637359">
    <property type="component" value="Unassembled WGS sequence"/>
</dbReference>
<evidence type="ECO:0000259" key="1">
    <source>
        <dbReference type="Pfam" id="PF13643"/>
    </source>
</evidence>
<proteinExistence type="predicted"/>
<reference evidence="2" key="1">
    <citation type="submission" date="2020-08" db="EMBL/GenBank/DDBJ databases">
        <title>Genome public.</title>
        <authorList>
            <person name="Liu C."/>
            <person name="Sun Q."/>
        </authorList>
    </citation>
    <scope>NUCLEOTIDE SEQUENCE</scope>
    <source>
        <strain evidence="2">BX22</strain>
    </source>
</reference>
<protein>
    <submittedName>
        <fullName evidence="2">DUF4145 domain-containing protein</fullName>
    </submittedName>
</protein>
<organism evidence="2 3">
    <name type="scientific">Ornithinibacillus hominis</name>
    <dbReference type="NCBI Taxonomy" id="2763055"/>
    <lineage>
        <taxon>Bacteria</taxon>
        <taxon>Bacillati</taxon>
        <taxon>Bacillota</taxon>
        <taxon>Bacilli</taxon>
        <taxon>Bacillales</taxon>
        <taxon>Bacillaceae</taxon>
        <taxon>Ornithinibacillus</taxon>
    </lineage>
</organism>
<feature type="domain" description="DUF4145" evidence="1">
    <location>
        <begin position="25"/>
        <end position="108"/>
    </location>
</feature>
<evidence type="ECO:0000313" key="3">
    <source>
        <dbReference type="Proteomes" id="UP000637359"/>
    </source>
</evidence>
<dbReference type="InterPro" id="IPR025285">
    <property type="entry name" value="DUF4145"/>
</dbReference>
<gene>
    <name evidence="2" type="ORF">H8S33_14815</name>
</gene>
<dbReference type="AlphaFoldDB" id="A0A923L7N8"/>
<name>A0A923L7N8_9BACI</name>
<accession>A0A923L7N8</accession>
<dbReference type="Pfam" id="PF13643">
    <property type="entry name" value="DUF4145"/>
    <property type="match status" value="1"/>
</dbReference>